<reference evidence="2" key="2">
    <citation type="journal article" date="2015" name="Fish Shellfish Immunol.">
        <title>Early steps in the European eel (Anguilla anguilla)-Vibrio vulnificus interaction in the gills: Role of the RtxA13 toxin.</title>
        <authorList>
            <person name="Callol A."/>
            <person name="Pajuelo D."/>
            <person name="Ebbesson L."/>
            <person name="Teles M."/>
            <person name="MacKenzie S."/>
            <person name="Amaro C."/>
        </authorList>
    </citation>
    <scope>NUCLEOTIDE SEQUENCE</scope>
</reference>
<accession>A0A0E9Q661</accession>
<proteinExistence type="predicted"/>
<feature type="compositionally biased region" description="Polar residues" evidence="1">
    <location>
        <begin position="14"/>
        <end position="27"/>
    </location>
</feature>
<reference evidence="2" key="1">
    <citation type="submission" date="2014-11" db="EMBL/GenBank/DDBJ databases">
        <authorList>
            <person name="Amaro Gonzalez C."/>
        </authorList>
    </citation>
    <scope>NUCLEOTIDE SEQUENCE</scope>
</reference>
<protein>
    <submittedName>
        <fullName evidence="2">Uncharacterized protein</fullName>
    </submittedName>
</protein>
<evidence type="ECO:0000256" key="1">
    <source>
        <dbReference type="SAM" id="MobiDB-lite"/>
    </source>
</evidence>
<feature type="region of interest" description="Disordered" evidence="1">
    <location>
        <begin position="1"/>
        <end position="27"/>
    </location>
</feature>
<organism evidence="2">
    <name type="scientific">Anguilla anguilla</name>
    <name type="common">European freshwater eel</name>
    <name type="synonym">Muraena anguilla</name>
    <dbReference type="NCBI Taxonomy" id="7936"/>
    <lineage>
        <taxon>Eukaryota</taxon>
        <taxon>Metazoa</taxon>
        <taxon>Chordata</taxon>
        <taxon>Craniata</taxon>
        <taxon>Vertebrata</taxon>
        <taxon>Euteleostomi</taxon>
        <taxon>Actinopterygii</taxon>
        <taxon>Neopterygii</taxon>
        <taxon>Teleostei</taxon>
        <taxon>Anguilliformes</taxon>
        <taxon>Anguillidae</taxon>
        <taxon>Anguilla</taxon>
    </lineage>
</organism>
<sequence length="27" mass="2756">MVESTGAEHGEGNPLSTHRTVTLSSSA</sequence>
<feature type="compositionally biased region" description="Basic and acidic residues" evidence="1">
    <location>
        <begin position="1"/>
        <end position="11"/>
    </location>
</feature>
<dbReference type="AlphaFoldDB" id="A0A0E9Q661"/>
<name>A0A0E9Q661_ANGAN</name>
<dbReference type="EMBL" id="GBXM01089566">
    <property type="protein sequence ID" value="JAH19011.1"/>
    <property type="molecule type" value="Transcribed_RNA"/>
</dbReference>
<evidence type="ECO:0000313" key="2">
    <source>
        <dbReference type="EMBL" id="JAH12017.1"/>
    </source>
</evidence>
<dbReference type="EMBL" id="GBXM01096560">
    <property type="protein sequence ID" value="JAH12017.1"/>
    <property type="molecule type" value="Transcribed_RNA"/>
</dbReference>